<dbReference type="Pfam" id="PF13561">
    <property type="entry name" value="adh_short_C2"/>
    <property type="match status" value="1"/>
</dbReference>
<dbReference type="PANTHER" id="PTHR24321">
    <property type="entry name" value="DEHYDROGENASES, SHORT CHAIN"/>
    <property type="match status" value="1"/>
</dbReference>
<dbReference type="PROSITE" id="PS00061">
    <property type="entry name" value="ADH_SHORT"/>
    <property type="match status" value="1"/>
</dbReference>
<name>A0ABU8EDH1_9BACL</name>
<comment type="similarity">
    <text evidence="1">Belongs to the short-chain dehydrogenases/reductases (SDR) family.</text>
</comment>
<evidence type="ECO:0000313" key="4">
    <source>
        <dbReference type="Proteomes" id="UP001387110"/>
    </source>
</evidence>
<evidence type="ECO:0000313" key="3">
    <source>
        <dbReference type="EMBL" id="MEI4460985.1"/>
    </source>
</evidence>
<reference evidence="3 4" key="1">
    <citation type="submission" date="2023-12" db="EMBL/GenBank/DDBJ databases">
        <authorList>
            <person name="Easwaran N."/>
            <person name="Lazarus H.P.S."/>
        </authorList>
    </citation>
    <scope>NUCLEOTIDE SEQUENCE [LARGE SCALE GENOMIC DNA]</scope>
    <source>
        <strain evidence="3 4">VIT-2023</strain>
    </source>
</reference>
<dbReference type="NCBIfam" id="NF005559">
    <property type="entry name" value="PRK07231.1"/>
    <property type="match status" value="1"/>
</dbReference>
<dbReference type="InterPro" id="IPR020904">
    <property type="entry name" value="Sc_DH/Rdtase_CS"/>
</dbReference>
<sequence>MRLTGKTIIVTGAGSGMGEAMAKLFAQEGARIVAADIRLETVERVVSDIKEAGGEAIAVASDIAKPKAATELVQQALEAYGKLDVLVNNAGIMDGMEGVEDISDERWDHVLAVNTTGTMRLMREAVKHFKEVKGGVILNNISIGGLNGARAGAAYTASKHAVIGLTKNTAFFYAGEGIRCNGIAPGAVETNIGQSMTNLNEFGMGRAMLGMGLNPRAGQPDEVAKLAMFLVSDEASFVNGAIVVADGGWSAY</sequence>
<organism evidence="3 4">
    <name type="scientific">Exiguobacterium indicum</name>
    <dbReference type="NCBI Taxonomy" id="296995"/>
    <lineage>
        <taxon>Bacteria</taxon>
        <taxon>Bacillati</taxon>
        <taxon>Bacillota</taxon>
        <taxon>Bacilli</taxon>
        <taxon>Bacillales</taxon>
        <taxon>Bacillales Family XII. Incertae Sedis</taxon>
        <taxon>Exiguobacterium</taxon>
    </lineage>
</organism>
<dbReference type="CDD" id="cd05233">
    <property type="entry name" value="SDR_c"/>
    <property type="match status" value="1"/>
</dbReference>
<dbReference type="Gene3D" id="3.40.50.720">
    <property type="entry name" value="NAD(P)-binding Rossmann-like Domain"/>
    <property type="match status" value="1"/>
</dbReference>
<proteinExistence type="inferred from homology"/>
<dbReference type="PRINTS" id="PR00081">
    <property type="entry name" value="GDHRDH"/>
</dbReference>
<evidence type="ECO:0000256" key="2">
    <source>
        <dbReference type="ARBA" id="ARBA00023002"/>
    </source>
</evidence>
<dbReference type="InterPro" id="IPR036291">
    <property type="entry name" value="NAD(P)-bd_dom_sf"/>
</dbReference>
<accession>A0ABU8EDH1</accession>
<keyword evidence="2" id="KW-0560">Oxidoreductase</keyword>
<dbReference type="RefSeq" id="WP_035397253.1">
    <property type="nucleotide sequence ID" value="NZ_JBAWKY010000001.1"/>
</dbReference>
<dbReference type="EMBL" id="JBAWKY010000001">
    <property type="protein sequence ID" value="MEI4460985.1"/>
    <property type="molecule type" value="Genomic_DNA"/>
</dbReference>
<dbReference type="InterPro" id="IPR002347">
    <property type="entry name" value="SDR_fam"/>
</dbReference>
<dbReference type="PRINTS" id="PR00080">
    <property type="entry name" value="SDRFAMILY"/>
</dbReference>
<comment type="caution">
    <text evidence="3">The sequence shown here is derived from an EMBL/GenBank/DDBJ whole genome shotgun (WGS) entry which is preliminary data.</text>
</comment>
<keyword evidence="4" id="KW-1185">Reference proteome</keyword>
<evidence type="ECO:0000256" key="1">
    <source>
        <dbReference type="ARBA" id="ARBA00006484"/>
    </source>
</evidence>
<dbReference type="PANTHER" id="PTHR24321:SF8">
    <property type="entry name" value="ESTRADIOL 17-BETA-DEHYDROGENASE 8-RELATED"/>
    <property type="match status" value="1"/>
</dbReference>
<gene>
    <name evidence="3" type="ORF">SZL87_00965</name>
</gene>
<protein>
    <submittedName>
        <fullName evidence="3">SDR family oxidoreductase</fullName>
    </submittedName>
</protein>
<dbReference type="Proteomes" id="UP001387110">
    <property type="component" value="Unassembled WGS sequence"/>
</dbReference>
<dbReference type="SUPFAM" id="SSF51735">
    <property type="entry name" value="NAD(P)-binding Rossmann-fold domains"/>
    <property type="match status" value="1"/>
</dbReference>